<protein>
    <submittedName>
        <fullName evidence="2">Uncharacterized protein</fullName>
    </submittedName>
</protein>
<evidence type="ECO:0000313" key="2">
    <source>
        <dbReference type="EMBL" id="KZV79097.1"/>
    </source>
</evidence>
<dbReference type="Proteomes" id="UP000077266">
    <property type="component" value="Unassembled WGS sequence"/>
</dbReference>
<sequence>MLPLFSTQQVEEDTTAPGSVKPYSFVEQEYINHARAYARMPSPVKVRVYLILLSKFLDAFDAVNVAESKLEVASLYTSGGGKSSPELPFAEKEVKCSRKELRRAYRMFSEAGQF</sequence>
<keyword evidence="4" id="KW-1185">Reference proteome</keyword>
<gene>
    <name evidence="1" type="ORF">EXIGLDRAFT_707765</name>
    <name evidence="2" type="ORF">EXIGLDRAFT_757206</name>
    <name evidence="3" type="ORF">EXIGLDRAFT_762452</name>
</gene>
<evidence type="ECO:0000313" key="1">
    <source>
        <dbReference type="EMBL" id="KZV79095.1"/>
    </source>
</evidence>
<evidence type="ECO:0000313" key="4">
    <source>
        <dbReference type="Proteomes" id="UP000077266"/>
    </source>
</evidence>
<dbReference type="OrthoDB" id="3301949at2759"/>
<accession>A0A166NFC4</accession>
<organism evidence="2 4">
    <name type="scientific">Exidia glandulosa HHB12029</name>
    <dbReference type="NCBI Taxonomy" id="1314781"/>
    <lineage>
        <taxon>Eukaryota</taxon>
        <taxon>Fungi</taxon>
        <taxon>Dikarya</taxon>
        <taxon>Basidiomycota</taxon>
        <taxon>Agaricomycotina</taxon>
        <taxon>Agaricomycetes</taxon>
        <taxon>Auriculariales</taxon>
        <taxon>Exidiaceae</taxon>
        <taxon>Exidia</taxon>
    </lineage>
</organism>
<dbReference type="EMBL" id="KV425908">
    <property type="protein sequence ID" value="KZV99573.1"/>
    <property type="molecule type" value="Genomic_DNA"/>
</dbReference>
<reference evidence="2 4" key="1">
    <citation type="journal article" date="2016" name="Mol. Biol. Evol.">
        <title>Comparative Genomics of Early-Diverging Mushroom-Forming Fungi Provides Insights into the Origins of Lignocellulose Decay Capabilities.</title>
        <authorList>
            <person name="Nagy L.G."/>
            <person name="Riley R."/>
            <person name="Tritt A."/>
            <person name="Adam C."/>
            <person name="Daum C."/>
            <person name="Floudas D."/>
            <person name="Sun H."/>
            <person name="Yadav J.S."/>
            <person name="Pangilinan J."/>
            <person name="Larsson K.H."/>
            <person name="Matsuura K."/>
            <person name="Barry K."/>
            <person name="Labutti K."/>
            <person name="Kuo R."/>
            <person name="Ohm R.A."/>
            <person name="Bhattacharya S.S."/>
            <person name="Shirouzu T."/>
            <person name="Yoshinaga Y."/>
            <person name="Martin F.M."/>
            <person name="Grigoriev I.V."/>
            <person name="Hibbett D.S."/>
        </authorList>
    </citation>
    <scope>NUCLEOTIDE SEQUENCE [LARGE SCALE GENOMIC DNA]</scope>
    <source>
        <strain evidence="2 4">HHB12029</strain>
    </source>
</reference>
<dbReference type="AlphaFoldDB" id="A0A166NFC4"/>
<name>A0A166NFC4_EXIGL</name>
<proteinExistence type="predicted"/>
<evidence type="ECO:0000313" key="3">
    <source>
        <dbReference type="EMBL" id="KZV99573.1"/>
    </source>
</evidence>
<dbReference type="EMBL" id="KV426682">
    <property type="protein sequence ID" value="KZV79097.1"/>
    <property type="molecule type" value="Genomic_DNA"/>
</dbReference>
<dbReference type="EMBL" id="KV426682">
    <property type="protein sequence ID" value="KZV79095.1"/>
    <property type="molecule type" value="Genomic_DNA"/>
</dbReference>